<name>A0A0F9KGT9_9ZZZZ</name>
<sequence length="142" mass="16198">MKTNVKSRLFRALHAEASRKGLDHDALRDIAKERFGVESMSVLTVDNLQHLHRDLTGRWFHARKAPLPKRGTAAAGEMEIISPGHLETLARAFAKRGWGRDTQRAFIRRQLRGREQIRTTADFQKVFRGVQAMNRRDGLKGA</sequence>
<dbReference type="AlphaFoldDB" id="A0A0F9KGT9"/>
<comment type="caution">
    <text evidence="1">The sequence shown here is derived from an EMBL/GenBank/DDBJ whole genome shotgun (WGS) entry which is preliminary data.</text>
</comment>
<accession>A0A0F9KGT9</accession>
<reference evidence="1" key="1">
    <citation type="journal article" date="2015" name="Nature">
        <title>Complex archaea that bridge the gap between prokaryotes and eukaryotes.</title>
        <authorList>
            <person name="Spang A."/>
            <person name="Saw J.H."/>
            <person name="Jorgensen S.L."/>
            <person name="Zaremba-Niedzwiedzka K."/>
            <person name="Martijn J."/>
            <person name="Lind A.E."/>
            <person name="van Eijk R."/>
            <person name="Schleper C."/>
            <person name="Guy L."/>
            <person name="Ettema T.J."/>
        </authorList>
    </citation>
    <scope>NUCLEOTIDE SEQUENCE</scope>
</reference>
<proteinExistence type="predicted"/>
<organism evidence="1">
    <name type="scientific">marine sediment metagenome</name>
    <dbReference type="NCBI Taxonomy" id="412755"/>
    <lineage>
        <taxon>unclassified sequences</taxon>
        <taxon>metagenomes</taxon>
        <taxon>ecological metagenomes</taxon>
    </lineage>
</organism>
<protein>
    <recommendedName>
        <fullName evidence="2">Regulatory protein GemA</fullName>
    </recommendedName>
</protein>
<gene>
    <name evidence="1" type="ORF">LCGC14_1330380</name>
</gene>
<evidence type="ECO:0008006" key="2">
    <source>
        <dbReference type="Google" id="ProtNLM"/>
    </source>
</evidence>
<dbReference type="EMBL" id="LAZR01008028">
    <property type="protein sequence ID" value="KKM81379.1"/>
    <property type="molecule type" value="Genomic_DNA"/>
</dbReference>
<evidence type="ECO:0000313" key="1">
    <source>
        <dbReference type="EMBL" id="KKM81379.1"/>
    </source>
</evidence>